<accession>A0A8K0KTM1</accession>
<evidence type="ECO:0000256" key="1">
    <source>
        <dbReference type="ARBA" id="ARBA00022574"/>
    </source>
</evidence>
<organism evidence="4 5">
    <name type="scientific">Ladona fulva</name>
    <name type="common">Scarce chaser dragonfly</name>
    <name type="synonym">Libellula fulva</name>
    <dbReference type="NCBI Taxonomy" id="123851"/>
    <lineage>
        <taxon>Eukaryota</taxon>
        <taxon>Metazoa</taxon>
        <taxon>Ecdysozoa</taxon>
        <taxon>Arthropoda</taxon>
        <taxon>Hexapoda</taxon>
        <taxon>Insecta</taxon>
        <taxon>Pterygota</taxon>
        <taxon>Palaeoptera</taxon>
        <taxon>Odonata</taxon>
        <taxon>Epiprocta</taxon>
        <taxon>Anisoptera</taxon>
        <taxon>Libelluloidea</taxon>
        <taxon>Libellulidae</taxon>
        <taxon>Ladona</taxon>
    </lineage>
</organism>
<protein>
    <submittedName>
        <fullName evidence="4">Uncharacterized protein</fullName>
    </submittedName>
</protein>
<dbReference type="OrthoDB" id="5578278at2759"/>
<feature type="region of interest" description="Disordered" evidence="3">
    <location>
        <begin position="403"/>
        <end position="426"/>
    </location>
</feature>
<gene>
    <name evidence="4" type="ORF">J437_LFUL004699</name>
</gene>
<keyword evidence="2" id="KW-0677">Repeat</keyword>
<evidence type="ECO:0000256" key="3">
    <source>
        <dbReference type="SAM" id="MobiDB-lite"/>
    </source>
</evidence>
<keyword evidence="1" id="KW-0853">WD repeat</keyword>
<name>A0A8K0KTM1_LADFU</name>
<feature type="compositionally biased region" description="Basic and acidic residues" evidence="3">
    <location>
        <begin position="415"/>
        <end position="426"/>
    </location>
</feature>
<dbReference type="InterPro" id="IPR015943">
    <property type="entry name" value="WD40/YVTN_repeat-like_dom_sf"/>
</dbReference>
<sequence>MDCVVKNRKNEVVVRKRVFERKSIRKDGLLLQVHHTLDKQAKPIRFLHAVFQEGTDTLAVSDVKGNLFIIDLTYNRFWTLPKFTNCSGLAFPPYDKSLLFISSSNCSIKIVNFENGKEVNCLRGHKLPPNQLTFGGEGGKWLLSAASSLFERQYDKAFSSPSVEQTGEALVWDLNSYFLAHRLNVRPDSGISKAVFMDGASSSHILVSFKDDAIFAWQLENFESMKQILPVKSGEAQYNVKAVAVTRNGRAMVIGGKSHSLVVFSLDTWTAEKIIELPAEICGIKHLQFLPQPFDGGSNNVLAILTSTLQVYLLDLQASAFIGNISIFGRSSIRKLICSHSGRYIACVLDSGEVNIYSSAKVIENGFNREDGISIVKNIKIEKAVDKETSSKYKNEQLAASRNFSKQRTRTRFSKVGEEVKSELDP</sequence>
<dbReference type="PANTHER" id="PTHR19853:SF1">
    <property type="entry name" value="TBC1 DOMAIN FAMILY MEMBER 31"/>
    <property type="match status" value="1"/>
</dbReference>
<evidence type="ECO:0000313" key="4">
    <source>
        <dbReference type="EMBL" id="KAG8240239.1"/>
    </source>
</evidence>
<dbReference type="InterPro" id="IPR036322">
    <property type="entry name" value="WD40_repeat_dom_sf"/>
</dbReference>
<dbReference type="SUPFAM" id="SSF50978">
    <property type="entry name" value="WD40 repeat-like"/>
    <property type="match status" value="1"/>
</dbReference>
<dbReference type="AlphaFoldDB" id="A0A8K0KTM1"/>
<reference evidence="4" key="1">
    <citation type="submission" date="2013-04" db="EMBL/GenBank/DDBJ databases">
        <authorList>
            <person name="Qu J."/>
            <person name="Murali S.C."/>
            <person name="Bandaranaike D."/>
            <person name="Bellair M."/>
            <person name="Blankenburg K."/>
            <person name="Chao H."/>
            <person name="Dinh H."/>
            <person name="Doddapaneni H."/>
            <person name="Downs B."/>
            <person name="Dugan-Rocha S."/>
            <person name="Elkadiri S."/>
            <person name="Gnanaolivu R.D."/>
            <person name="Hernandez B."/>
            <person name="Javaid M."/>
            <person name="Jayaseelan J.C."/>
            <person name="Lee S."/>
            <person name="Li M."/>
            <person name="Ming W."/>
            <person name="Munidasa M."/>
            <person name="Muniz J."/>
            <person name="Nguyen L."/>
            <person name="Ongeri F."/>
            <person name="Osuji N."/>
            <person name="Pu L.-L."/>
            <person name="Puazo M."/>
            <person name="Qu C."/>
            <person name="Quiroz J."/>
            <person name="Raj R."/>
            <person name="Weissenberger G."/>
            <person name="Xin Y."/>
            <person name="Zou X."/>
            <person name="Han Y."/>
            <person name="Richards S."/>
            <person name="Worley K."/>
            <person name="Muzny D."/>
            <person name="Gibbs R."/>
        </authorList>
    </citation>
    <scope>NUCLEOTIDE SEQUENCE</scope>
    <source>
        <strain evidence="4">Sampled in the wild</strain>
    </source>
</reference>
<dbReference type="Proteomes" id="UP000792457">
    <property type="component" value="Unassembled WGS sequence"/>
</dbReference>
<dbReference type="GO" id="GO:0036064">
    <property type="term" value="C:ciliary basal body"/>
    <property type="evidence" value="ECO:0007669"/>
    <property type="project" value="TreeGrafter"/>
</dbReference>
<dbReference type="InterPro" id="IPR051570">
    <property type="entry name" value="TBC1_cilium_biogenesis"/>
</dbReference>
<dbReference type="EMBL" id="KZ312439">
    <property type="protein sequence ID" value="KAG8240239.1"/>
    <property type="molecule type" value="Genomic_DNA"/>
</dbReference>
<proteinExistence type="predicted"/>
<keyword evidence="5" id="KW-1185">Reference proteome</keyword>
<dbReference type="GO" id="GO:0060271">
    <property type="term" value="P:cilium assembly"/>
    <property type="evidence" value="ECO:0007669"/>
    <property type="project" value="TreeGrafter"/>
</dbReference>
<reference evidence="4" key="2">
    <citation type="submission" date="2017-10" db="EMBL/GenBank/DDBJ databases">
        <title>Ladona fulva Genome sequencing and assembly.</title>
        <authorList>
            <person name="Murali S."/>
            <person name="Richards S."/>
            <person name="Bandaranaike D."/>
            <person name="Bellair M."/>
            <person name="Blankenburg K."/>
            <person name="Chao H."/>
            <person name="Dinh H."/>
            <person name="Doddapaneni H."/>
            <person name="Dugan-Rocha S."/>
            <person name="Elkadiri S."/>
            <person name="Gnanaolivu R."/>
            <person name="Hernandez B."/>
            <person name="Skinner E."/>
            <person name="Javaid M."/>
            <person name="Lee S."/>
            <person name="Li M."/>
            <person name="Ming W."/>
            <person name="Munidasa M."/>
            <person name="Muniz J."/>
            <person name="Nguyen L."/>
            <person name="Hughes D."/>
            <person name="Osuji N."/>
            <person name="Pu L.-L."/>
            <person name="Puazo M."/>
            <person name="Qu C."/>
            <person name="Quiroz J."/>
            <person name="Raj R."/>
            <person name="Weissenberger G."/>
            <person name="Xin Y."/>
            <person name="Zou X."/>
            <person name="Han Y."/>
            <person name="Worley K."/>
            <person name="Muzny D."/>
            <person name="Gibbs R."/>
        </authorList>
    </citation>
    <scope>NUCLEOTIDE SEQUENCE</scope>
    <source>
        <strain evidence="4">Sampled in the wild</strain>
    </source>
</reference>
<evidence type="ECO:0000313" key="5">
    <source>
        <dbReference type="Proteomes" id="UP000792457"/>
    </source>
</evidence>
<feature type="non-terminal residue" evidence="4">
    <location>
        <position position="1"/>
    </location>
</feature>
<evidence type="ECO:0000256" key="2">
    <source>
        <dbReference type="ARBA" id="ARBA00022737"/>
    </source>
</evidence>
<comment type="caution">
    <text evidence="4">The sequence shown here is derived from an EMBL/GenBank/DDBJ whole genome shotgun (WGS) entry which is preliminary data.</text>
</comment>
<dbReference type="Gene3D" id="2.130.10.10">
    <property type="entry name" value="YVTN repeat-like/Quinoprotein amine dehydrogenase"/>
    <property type="match status" value="2"/>
</dbReference>
<dbReference type="PANTHER" id="PTHR19853">
    <property type="entry name" value="WD REPEAT CONTAINING PROTEIN 3 WDR3"/>
    <property type="match status" value="1"/>
</dbReference>